<evidence type="ECO:0000313" key="1">
    <source>
        <dbReference type="EMBL" id="JAH16077.1"/>
    </source>
</evidence>
<name>A0A0E9QHU2_ANGAN</name>
<organism evidence="1">
    <name type="scientific">Anguilla anguilla</name>
    <name type="common">European freshwater eel</name>
    <name type="synonym">Muraena anguilla</name>
    <dbReference type="NCBI Taxonomy" id="7936"/>
    <lineage>
        <taxon>Eukaryota</taxon>
        <taxon>Metazoa</taxon>
        <taxon>Chordata</taxon>
        <taxon>Craniata</taxon>
        <taxon>Vertebrata</taxon>
        <taxon>Euteleostomi</taxon>
        <taxon>Actinopterygii</taxon>
        <taxon>Neopterygii</taxon>
        <taxon>Teleostei</taxon>
        <taxon>Anguilliformes</taxon>
        <taxon>Anguillidae</taxon>
        <taxon>Anguilla</taxon>
    </lineage>
</organism>
<dbReference type="EMBL" id="GBXM01092500">
    <property type="protein sequence ID" value="JAH16077.1"/>
    <property type="molecule type" value="Transcribed_RNA"/>
</dbReference>
<reference evidence="1" key="2">
    <citation type="journal article" date="2015" name="Fish Shellfish Immunol.">
        <title>Early steps in the European eel (Anguilla anguilla)-Vibrio vulnificus interaction in the gills: Role of the RtxA13 toxin.</title>
        <authorList>
            <person name="Callol A."/>
            <person name="Pajuelo D."/>
            <person name="Ebbesson L."/>
            <person name="Teles M."/>
            <person name="MacKenzie S."/>
            <person name="Amaro C."/>
        </authorList>
    </citation>
    <scope>NUCLEOTIDE SEQUENCE</scope>
</reference>
<protein>
    <submittedName>
        <fullName evidence="1">Uncharacterized protein</fullName>
    </submittedName>
</protein>
<sequence>MKVLSIRGLKLLCRRLMKASSKGVYPWWRIAQMCLVCLPSKHSMTAVFRIN</sequence>
<reference evidence="1" key="1">
    <citation type="submission" date="2014-11" db="EMBL/GenBank/DDBJ databases">
        <authorList>
            <person name="Amaro Gonzalez C."/>
        </authorList>
    </citation>
    <scope>NUCLEOTIDE SEQUENCE</scope>
</reference>
<dbReference type="AlphaFoldDB" id="A0A0E9QHU2"/>
<accession>A0A0E9QHU2</accession>
<proteinExistence type="predicted"/>